<organism evidence="3 4">
    <name type="scientific">Paraburkholderia megapolitana</name>
    <dbReference type="NCBI Taxonomy" id="420953"/>
    <lineage>
        <taxon>Bacteria</taxon>
        <taxon>Pseudomonadati</taxon>
        <taxon>Pseudomonadota</taxon>
        <taxon>Betaproteobacteria</taxon>
        <taxon>Burkholderiales</taxon>
        <taxon>Burkholderiaceae</taxon>
        <taxon>Paraburkholderia</taxon>
    </lineage>
</organism>
<dbReference type="InterPro" id="IPR036380">
    <property type="entry name" value="Isochorismatase-like_sf"/>
</dbReference>
<dbReference type="Gene3D" id="3.40.50.850">
    <property type="entry name" value="Isochorismatase-like"/>
    <property type="match status" value="1"/>
</dbReference>
<sequence>MAGVAVVVIDVQRAFFFGPDAAYRGDEVVAEINRLTGAARAAGAPVFFVQHDGEAGDEVEPHTEGWQLHPGFVRSDTDVVVNKAVGDSFHETPLADMLARRDVDSLLICGYATEFCIDATARRAAFLGYRTTVVSDLHTTQHTSSLTPQQIVDHYNQLWPRASLSGNRVAVRPLADVLAAEFA</sequence>
<dbReference type="Pfam" id="PF00857">
    <property type="entry name" value="Isochorismatase"/>
    <property type="match status" value="1"/>
</dbReference>
<gene>
    <name evidence="3" type="ORF">SAMN05192543_113157</name>
</gene>
<proteinExistence type="predicted"/>
<evidence type="ECO:0000256" key="1">
    <source>
        <dbReference type="ARBA" id="ARBA00022801"/>
    </source>
</evidence>
<evidence type="ECO:0000313" key="3">
    <source>
        <dbReference type="EMBL" id="SFJ93562.1"/>
    </source>
</evidence>
<keyword evidence="1" id="KW-0378">Hydrolase</keyword>
<dbReference type="InterPro" id="IPR000868">
    <property type="entry name" value="Isochorismatase-like_dom"/>
</dbReference>
<name>A0A1I3VEF6_9BURK</name>
<dbReference type="PANTHER" id="PTHR43540">
    <property type="entry name" value="PEROXYUREIDOACRYLATE/UREIDOACRYLATE AMIDOHYDROLASE-RELATED"/>
    <property type="match status" value="1"/>
</dbReference>
<dbReference type="OrthoDB" id="1157330at2"/>
<dbReference type="EMBL" id="FOQU01000013">
    <property type="protein sequence ID" value="SFJ93562.1"/>
    <property type="molecule type" value="Genomic_DNA"/>
</dbReference>
<protein>
    <submittedName>
        <fullName evidence="3">Nicotinamidase-related amidase</fullName>
    </submittedName>
</protein>
<dbReference type="InterPro" id="IPR050272">
    <property type="entry name" value="Isochorismatase-like_hydrls"/>
</dbReference>
<dbReference type="SUPFAM" id="SSF52499">
    <property type="entry name" value="Isochorismatase-like hydrolases"/>
    <property type="match status" value="1"/>
</dbReference>
<dbReference type="GO" id="GO:0016787">
    <property type="term" value="F:hydrolase activity"/>
    <property type="evidence" value="ECO:0007669"/>
    <property type="project" value="UniProtKB-KW"/>
</dbReference>
<dbReference type="AlphaFoldDB" id="A0A1I3VEF6"/>
<evidence type="ECO:0000259" key="2">
    <source>
        <dbReference type="Pfam" id="PF00857"/>
    </source>
</evidence>
<dbReference type="STRING" id="420953.SAMN05192543_113157"/>
<accession>A0A1I3VEF6</accession>
<feature type="domain" description="Isochorismatase-like" evidence="2">
    <location>
        <begin position="5"/>
        <end position="142"/>
    </location>
</feature>
<evidence type="ECO:0000313" key="4">
    <source>
        <dbReference type="Proteomes" id="UP000199548"/>
    </source>
</evidence>
<dbReference type="CDD" id="cd01014">
    <property type="entry name" value="nicotinamidase_related"/>
    <property type="match status" value="1"/>
</dbReference>
<keyword evidence="4" id="KW-1185">Reference proteome</keyword>
<dbReference type="Proteomes" id="UP000199548">
    <property type="component" value="Unassembled WGS sequence"/>
</dbReference>
<reference evidence="3 4" key="1">
    <citation type="submission" date="2016-10" db="EMBL/GenBank/DDBJ databases">
        <authorList>
            <person name="de Groot N.N."/>
        </authorList>
    </citation>
    <scope>NUCLEOTIDE SEQUENCE [LARGE SCALE GENOMIC DNA]</scope>
    <source>
        <strain evidence="3 4">LMG 23650</strain>
    </source>
</reference>
<dbReference type="PANTHER" id="PTHR43540:SF14">
    <property type="entry name" value="ISOCHORISMATASE"/>
    <property type="match status" value="1"/>
</dbReference>
<dbReference type="RefSeq" id="WP_091019842.1">
    <property type="nucleotide sequence ID" value="NZ_CP041745.1"/>
</dbReference>